<dbReference type="InterPro" id="IPR000719">
    <property type="entry name" value="Prot_kinase_dom"/>
</dbReference>
<keyword evidence="5 9" id="KW-0418">Kinase</keyword>
<dbReference type="GO" id="GO:0006281">
    <property type="term" value="P:DNA repair"/>
    <property type="evidence" value="ECO:0007669"/>
    <property type="project" value="InterPro"/>
</dbReference>
<dbReference type="GO" id="GO:0005634">
    <property type="term" value="C:nucleus"/>
    <property type="evidence" value="ECO:0007669"/>
    <property type="project" value="UniProtKB-SubCell"/>
</dbReference>
<dbReference type="InterPro" id="IPR017441">
    <property type="entry name" value="Protein_kinase_ATP_BS"/>
</dbReference>
<organism evidence="14 15">
    <name type="scientific">Candida theae</name>
    <dbReference type="NCBI Taxonomy" id="1198502"/>
    <lineage>
        <taxon>Eukaryota</taxon>
        <taxon>Fungi</taxon>
        <taxon>Dikarya</taxon>
        <taxon>Ascomycota</taxon>
        <taxon>Saccharomycotina</taxon>
        <taxon>Pichiomycetes</taxon>
        <taxon>Debaryomycetaceae</taxon>
        <taxon>Candida/Lodderomyces clade</taxon>
        <taxon>Candida</taxon>
    </lineage>
</organism>
<comment type="catalytic activity">
    <reaction evidence="8">
        <text>L-seryl-[protein] + ATP = O-phospho-L-seryl-[protein] + ADP + H(+)</text>
        <dbReference type="Rhea" id="RHEA:17989"/>
        <dbReference type="Rhea" id="RHEA-COMP:9863"/>
        <dbReference type="Rhea" id="RHEA-COMP:11604"/>
        <dbReference type="ChEBI" id="CHEBI:15378"/>
        <dbReference type="ChEBI" id="CHEBI:29999"/>
        <dbReference type="ChEBI" id="CHEBI:30616"/>
        <dbReference type="ChEBI" id="CHEBI:83421"/>
        <dbReference type="ChEBI" id="CHEBI:456216"/>
        <dbReference type="EC" id="2.7.11.1"/>
    </reaction>
</comment>
<dbReference type="AlphaFoldDB" id="A0AAD5BJQ8"/>
<feature type="domain" description="FHA" evidence="12">
    <location>
        <begin position="60"/>
        <end position="111"/>
    </location>
</feature>
<feature type="domain" description="FHA" evidence="12">
    <location>
        <begin position="602"/>
        <end position="650"/>
    </location>
</feature>
<evidence type="ECO:0000259" key="12">
    <source>
        <dbReference type="PROSITE" id="PS50006"/>
    </source>
</evidence>
<comment type="subcellular location">
    <subcellularLocation>
        <location evidence="9">Nucleus</location>
    </subcellularLocation>
</comment>
<keyword evidence="9" id="KW-0829">Tyrosine-protein kinase</keyword>
<feature type="compositionally biased region" description="Low complexity" evidence="11">
    <location>
        <begin position="443"/>
        <end position="461"/>
    </location>
</feature>
<gene>
    <name evidence="14" type="ORF">KGF57_000188</name>
</gene>
<reference evidence="14 15" key="1">
    <citation type="journal article" date="2022" name="DNA Res.">
        <title>Genome analysis of five recently described species of the CUG-Ser clade uncovers Candida theae as a new hybrid lineage with pathogenic potential in the Candida parapsilosis species complex.</title>
        <authorList>
            <person name="Mixao V."/>
            <person name="Del Olmo V."/>
            <person name="Hegedusova E."/>
            <person name="Saus E."/>
            <person name="Pryszcz L."/>
            <person name="Cillingova A."/>
            <person name="Nosek J."/>
            <person name="Gabaldon T."/>
        </authorList>
    </citation>
    <scope>NUCLEOTIDE SEQUENCE [LARGE SCALE GENOMIC DNA]</scope>
    <source>
        <strain evidence="14 15">CBS 12239</strain>
    </source>
</reference>
<dbReference type="Pfam" id="PF00498">
    <property type="entry name" value="FHA"/>
    <property type="match status" value="2"/>
</dbReference>
<dbReference type="GO" id="GO:0004674">
    <property type="term" value="F:protein serine/threonine kinase activity"/>
    <property type="evidence" value="ECO:0007669"/>
    <property type="project" value="UniProtKB-KW"/>
</dbReference>
<dbReference type="RefSeq" id="XP_051611373.1">
    <property type="nucleotide sequence ID" value="XM_051751132.1"/>
</dbReference>
<dbReference type="SUPFAM" id="SSF56112">
    <property type="entry name" value="Protein kinase-like (PK-like)"/>
    <property type="match status" value="1"/>
</dbReference>
<evidence type="ECO:0000256" key="8">
    <source>
        <dbReference type="ARBA" id="ARBA00048679"/>
    </source>
</evidence>
<dbReference type="GO" id="GO:0003688">
    <property type="term" value="F:DNA replication origin binding"/>
    <property type="evidence" value="ECO:0007669"/>
    <property type="project" value="InterPro"/>
</dbReference>
<keyword evidence="6 9" id="KW-0067">ATP-binding</keyword>
<feature type="region of interest" description="Disordered" evidence="11">
    <location>
        <begin position="438"/>
        <end position="534"/>
    </location>
</feature>
<dbReference type="SUPFAM" id="SSF49879">
    <property type="entry name" value="SMAD/FHA domain"/>
    <property type="match status" value="2"/>
</dbReference>
<dbReference type="GO" id="GO:0051598">
    <property type="term" value="P:meiotic recombination checkpoint signaling"/>
    <property type="evidence" value="ECO:0007669"/>
    <property type="project" value="TreeGrafter"/>
</dbReference>
<evidence type="ECO:0000256" key="2">
    <source>
        <dbReference type="ARBA" id="ARBA00022527"/>
    </source>
</evidence>
<evidence type="ECO:0000313" key="14">
    <source>
        <dbReference type="EMBL" id="KAI5968494.1"/>
    </source>
</evidence>
<dbReference type="InterPro" id="IPR011009">
    <property type="entry name" value="Kinase-like_dom_sf"/>
</dbReference>
<evidence type="ECO:0000259" key="13">
    <source>
        <dbReference type="PROSITE" id="PS50011"/>
    </source>
</evidence>
<evidence type="ECO:0000256" key="5">
    <source>
        <dbReference type="ARBA" id="ARBA00022777"/>
    </source>
</evidence>
<protein>
    <recommendedName>
        <fullName evidence="9">Serine/threonine-protein kinase RAD53</fullName>
        <ecNumber evidence="9">2.7.12.1</ecNumber>
    </recommendedName>
</protein>
<feature type="compositionally biased region" description="Basic and acidic residues" evidence="11">
    <location>
        <begin position="473"/>
        <end position="502"/>
    </location>
</feature>
<dbReference type="GeneID" id="76148248"/>
<accession>A0AAD5BJQ8</accession>
<comment type="function">
    <text evidence="9">Controls S-phase checkpoint as well as G1 and G2 DNA damage checkpoints. Phosphorylates proteins on serine, threonine, and tyrosine. Prevents entry into anaphase and mitotic exit after DNA damage via regulation of the Polo kinase CDC5.</text>
</comment>
<dbReference type="PROSITE" id="PS00107">
    <property type="entry name" value="PROTEIN_KINASE_ATP"/>
    <property type="match status" value="1"/>
</dbReference>
<evidence type="ECO:0000256" key="11">
    <source>
        <dbReference type="SAM" id="MobiDB-lite"/>
    </source>
</evidence>
<feature type="domain" description="Protein kinase" evidence="13">
    <location>
        <begin position="166"/>
        <end position="438"/>
    </location>
</feature>
<name>A0AAD5BJQ8_9ASCO</name>
<dbReference type="GO" id="GO:0005737">
    <property type="term" value="C:cytoplasm"/>
    <property type="evidence" value="ECO:0007669"/>
    <property type="project" value="TreeGrafter"/>
</dbReference>
<keyword evidence="4 9" id="KW-0547">Nucleotide-binding</keyword>
<evidence type="ECO:0000256" key="10">
    <source>
        <dbReference type="PROSITE-ProRule" id="PRU10141"/>
    </source>
</evidence>
<dbReference type="FunFam" id="3.30.200.20:FF:000315">
    <property type="entry name" value="Calcium-dependent protein kinase 3"/>
    <property type="match status" value="1"/>
</dbReference>
<feature type="compositionally biased region" description="Low complexity" evidence="11">
    <location>
        <begin position="506"/>
        <end position="525"/>
    </location>
</feature>
<sequence length="721" mass="80624">MEATQLSETQPTQQSPLTQTQNKPQSNPNQICQLLCTTGQYANKTLNLTDKPEENGRIVWFFGRAGDSDLQLTSSSRLSNRHFIIWFNLKDNSLWLRDTSTNGTYRNGQRAVKGSNYLLSQGDEISVGNGVPKDVVKFIVVFSDRFNPSLAPDTDIQDEGIHKDYVIKTETIGQGAFATVKKCIERSTGNQYAVKIINRRKALSSTGGASALSGAERELSILRKLHHPNIVSLKGFYEDADNYYIIMELVPGGDLMGFVEEFGPVGEEATRVITRQILEGINYVHQLGISHRDLKPDNILIMQDEPILVKITDFGLAKFSDNSTVMKTFCGTLAYLAPEVITGKYGSSQASQANSNYSSLVDIWSLGCLVYVLLTALVPFPGNSHQKMFARIKKGEYQKTPLDSNQITKECQDFLRCCLQVDPERRMTAAEALKHEWLAGDDPSQSSQKPLSLSQSQSQQSRKVENSQFDSLSRIDEDFMLRPLDSEKNRKTSKQKQNDFKVPKRVVPLPQSQVPVSQPRPMSQPLKRPHPIDTVHGSTKRIRLEPSPEHKHNGNDNGIDANVSIKEEDLMDEEDGATNLLSLEPIPGSIYSDPISISNDRFAIGRADVCNIAINDDRLSKIHCIFKTDNRSIWLLDMSTNSCKVNRTAIGKGMKRQLMDGDTVYLFDDQDNREFIAFTVSMSMSMSMSPVDGDGVSSSEIRVLEQSMDDLKLKNSLLERM</sequence>
<dbReference type="InterPro" id="IPR008271">
    <property type="entry name" value="Ser/Thr_kinase_AS"/>
</dbReference>
<dbReference type="GO" id="GO:0000077">
    <property type="term" value="P:DNA damage checkpoint signaling"/>
    <property type="evidence" value="ECO:0007669"/>
    <property type="project" value="InterPro"/>
</dbReference>
<keyword evidence="2 9" id="KW-0723">Serine/threonine-protein kinase</keyword>
<dbReference type="GO" id="GO:0004712">
    <property type="term" value="F:protein serine/threonine/tyrosine kinase activity"/>
    <property type="evidence" value="ECO:0007669"/>
    <property type="project" value="UniProtKB-EC"/>
</dbReference>
<keyword evidence="9" id="KW-0539">Nucleus</keyword>
<dbReference type="Proteomes" id="UP001204833">
    <property type="component" value="Unassembled WGS sequence"/>
</dbReference>
<dbReference type="PIRSF" id="PIRSF000661">
    <property type="entry name" value="Ser/Thr_PK_RAD53"/>
    <property type="match status" value="1"/>
</dbReference>
<feature type="binding site" evidence="10">
    <location>
        <position position="195"/>
    </location>
    <ligand>
        <name>ATP</name>
        <dbReference type="ChEBI" id="CHEBI:30616"/>
    </ligand>
</feature>
<keyword evidence="15" id="KW-1185">Reference proteome</keyword>
<comment type="similarity">
    <text evidence="1 9">Belongs to the protein kinase superfamily. CAMK Ser/Thr protein kinase family. CHEK2 subfamily.</text>
</comment>
<dbReference type="GO" id="GO:0009202">
    <property type="term" value="P:deoxyribonucleoside triphosphate biosynthetic process"/>
    <property type="evidence" value="ECO:0007669"/>
    <property type="project" value="InterPro"/>
</dbReference>
<evidence type="ECO:0000256" key="9">
    <source>
        <dbReference type="PIRNR" id="PIRNR000661"/>
    </source>
</evidence>
<keyword evidence="3 9" id="KW-0808">Transferase</keyword>
<evidence type="ECO:0000256" key="3">
    <source>
        <dbReference type="ARBA" id="ARBA00022679"/>
    </source>
</evidence>
<dbReference type="GO" id="GO:0006270">
    <property type="term" value="P:DNA replication initiation"/>
    <property type="evidence" value="ECO:0007669"/>
    <property type="project" value="InterPro"/>
</dbReference>
<feature type="compositionally biased region" description="Low complexity" evidence="11">
    <location>
        <begin position="9"/>
        <end position="21"/>
    </location>
</feature>
<dbReference type="PROSITE" id="PS50011">
    <property type="entry name" value="PROTEIN_KINASE_DOM"/>
    <property type="match status" value="1"/>
</dbReference>
<dbReference type="SMART" id="SM00220">
    <property type="entry name" value="S_TKc"/>
    <property type="match status" value="1"/>
</dbReference>
<dbReference type="InterPro" id="IPR000253">
    <property type="entry name" value="FHA_dom"/>
</dbReference>
<keyword evidence="9" id="KW-0131">Cell cycle</keyword>
<comment type="catalytic activity">
    <reaction evidence="7">
        <text>L-threonyl-[protein] + ATP = O-phospho-L-threonyl-[protein] + ADP + H(+)</text>
        <dbReference type="Rhea" id="RHEA:46608"/>
        <dbReference type="Rhea" id="RHEA-COMP:11060"/>
        <dbReference type="Rhea" id="RHEA-COMP:11605"/>
        <dbReference type="ChEBI" id="CHEBI:15378"/>
        <dbReference type="ChEBI" id="CHEBI:30013"/>
        <dbReference type="ChEBI" id="CHEBI:30616"/>
        <dbReference type="ChEBI" id="CHEBI:61977"/>
        <dbReference type="ChEBI" id="CHEBI:456216"/>
        <dbReference type="EC" id="2.7.11.1"/>
    </reaction>
</comment>
<feature type="region of interest" description="Disordered" evidence="11">
    <location>
        <begin position="1"/>
        <end position="27"/>
    </location>
</feature>
<proteinExistence type="inferred from homology"/>
<evidence type="ECO:0000256" key="7">
    <source>
        <dbReference type="ARBA" id="ARBA00047899"/>
    </source>
</evidence>
<dbReference type="PROSITE" id="PS00108">
    <property type="entry name" value="PROTEIN_KINASE_ST"/>
    <property type="match status" value="1"/>
</dbReference>
<dbReference type="Gene3D" id="1.10.510.10">
    <property type="entry name" value="Transferase(Phosphotransferase) domain 1"/>
    <property type="match status" value="1"/>
</dbReference>
<dbReference type="GO" id="GO:0004713">
    <property type="term" value="F:protein tyrosine kinase activity"/>
    <property type="evidence" value="ECO:0007669"/>
    <property type="project" value="UniProtKB-KW"/>
</dbReference>
<dbReference type="SMART" id="SM00240">
    <property type="entry name" value="FHA"/>
    <property type="match status" value="2"/>
</dbReference>
<dbReference type="GO" id="GO:0030447">
    <property type="term" value="P:filamentous growth"/>
    <property type="evidence" value="ECO:0007669"/>
    <property type="project" value="UniProtKB-ARBA"/>
</dbReference>
<dbReference type="Pfam" id="PF00069">
    <property type="entry name" value="Pkinase"/>
    <property type="match status" value="1"/>
</dbReference>
<dbReference type="PANTHER" id="PTHR44167">
    <property type="entry name" value="OVARIAN-SPECIFIC SERINE/THREONINE-PROTEIN KINASE LOK-RELATED"/>
    <property type="match status" value="1"/>
</dbReference>
<evidence type="ECO:0000313" key="15">
    <source>
        <dbReference type="Proteomes" id="UP001204833"/>
    </source>
</evidence>
<dbReference type="GO" id="GO:0005524">
    <property type="term" value="F:ATP binding"/>
    <property type="evidence" value="ECO:0007669"/>
    <property type="project" value="UniProtKB-UniRule"/>
</dbReference>
<dbReference type="PROSITE" id="PS50006">
    <property type="entry name" value="FHA_DOMAIN"/>
    <property type="match status" value="2"/>
</dbReference>
<dbReference type="InterPro" id="IPR016256">
    <property type="entry name" value="Ser/Thr_kinase_Rad53"/>
</dbReference>
<comment type="catalytic activity">
    <reaction evidence="9">
        <text>L-threonyl-[protein] + ATP = O-phospho-L-threonyl-[protein] + ADP + H(+)</text>
        <dbReference type="Rhea" id="RHEA:46608"/>
        <dbReference type="Rhea" id="RHEA-COMP:11060"/>
        <dbReference type="Rhea" id="RHEA-COMP:11605"/>
        <dbReference type="ChEBI" id="CHEBI:15378"/>
        <dbReference type="ChEBI" id="CHEBI:30013"/>
        <dbReference type="ChEBI" id="CHEBI:30616"/>
        <dbReference type="ChEBI" id="CHEBI:61977"/>
        <dbReference type="ChEBI" id="CHEBI:456216"/>
        <dbReference type="EC" id="2.7.12.1"/>
    </reaction>
</comment>
<dbReference type="EC" id="2.7.12.1" evidence="9"/>
<evidence type="ECO:0000256" key="4">
    <source>
        <dbReference type="ARBA" id="ARBA00022741"/>
    </source>
</evidence>
<evidence type="ECO:0000256" key="6">
    <source>
        <dbReference type="ARBA" id="ARBA00022840"/>
    </source>
</evidence>
<dbReference type="PANTHER" id="PTHR44167:SF24">
    <property type="entry name" value="SERINE_THREONINE-PROTEIN KINASE CHK2"/>
    <property type="match status" value="1"/>
</dbReference>
<keyword evidence="9" id="KW-0227">DNA damage</keyword>
<evidence type="ECO:0000256" key="1">
    <source>
        <dbReference type="ARBA" id="ARBA00005575"/>
    </source>
</evidence>
<dbReference type="EMBL" id="JAIHNG010000013">
    <property type="protein sequence ID" value="KAI5968494.1"/>
    <property type="molecule type" value="Genomic_DNA"/>
</dbReference>
<dbReference type="FunFam" id="1.10.510.10:FF:000651">
    <property type="entry name" value="Serine/threonine-protein kinase RAD53"/>
    <property type="match status" value="1"/>
</dbReference>
<dbReference type="Gene3D" id="2.60.200.20">
    <property type="match status" value="2"/>
</dbReference>
<dbReference type="Gene3D" id="3.30.200.20">
    <property type="entry name" value="Phosphorylase Kinase, domain 1"/>
    <property type="match status" value="1"/>
</dbReference>
<dbReference type="InterPro" id="IPR008984">
    <property type="entry name" value="SMAD_FHA_dom_sf"/>
</dbReference>
<comment type="caution">
    <text evidence="14">The sequence shown here is derived from an EMBL/GenBank/DDBJ whole genome shotgun (WGS) entry which is preliminary data.</text>
</comment>